<keyword evidence="2" id="KW-1185">Reference proteome</keyword>
<proteinExistence type="predicted"/>
<sequence>MPPKKRSSKLEGNTNAKRKVRRLEVGWMDYDEDEERYKQVKSANGGGTRHLSVEKDETVADIKVMAENIFFPNGCSKKKIRLSNYSTHMESSQIHINVSNTVDELYNKSKLKMLRLYLCTKMKTGQQPPVGVEDDHTTSQPSEVDLTDQNQAVEYLLVENRNSESTYHHFINDGASTSGNLELDETLPWDGLLTLGEGEDSHAVIFVGEGRLDVTEDEPNLETAIPEKEDDAPSETVDQSLSPPVLAGEADVSAQALSEPQSSPVTLIVRRGHCLTDMINAFKDPKIVASEVLCDSTTSSFKDSLLLYVSHEERSILEKALEDFNSVDTDELLDVLDAHECKQVPTEDTLLPVLSQIGHKVIIQAPMYVIKCWRPVLVSVASLLPPEGLHHFIAQKKPTAKTVKALLKFPEEMTAAQSTVSRYLKRYIGEIDCKNLQLFLRFCTGSDVLDKAILIVFIETTNFLRRPQSHTCGCVLKLPIGYYSYPDFRSEFNNILTSSMWVMDVV</sequence>
<evidence type="ECO:0000313" key="1">
    <source>
        <dbReference type="EMBL" id="TKS84201.1"/>
    </source>
</evidence>
<dbReference type="Proteomes" id="UP000298787">
    <property type="component" value="Chromosome 16"/>
</dbReference>
<name>A0A4U5V9N5_COLLU</name>
<organism evidence="1 2">
    <name type="scientific">Collichthys lucidus</name>
    <name type="common">Big head croaker</name>
    <name type="synonym">Sciaena lucida</name>
    <dbReference type="NCBI Taxonomy" id="240159"/>
    <lineage>
        <taxon>Eukaryota</taxon>
        <taxon>Metazoa</taxon>
        <taxon>Chordata</taxon>
        <taxon>Craniata</taxon>
        <taxon>Vertebrata</taxon>
        <taxon>Euteleostomi</taxon>
        <taxon>Actinopterygii</taxon>
        <taxon>Neopterygii</taxon>
        <taxon>Teleostei</taxon>
        <taxon>Neoteleostei</taxon>
        <taxon>Acanthomorphata</taxon>
        <taxon>Eupercaria</taxon>
        <taxon>Sciaenidae</taxon>
        <taxon>Collichthys</taxon>
    </lineage>
</organism>
<dbReference type="GO" id="GO:0004842">
    <property type="term" value="F:ubiquitin-protein transferase activity"/>
    <property type="evidence" value="ECO:0007669"/>
    <property type="project" value="InterPro"/>
</dbReference>
<evidence type="ECO:0008006" key="3">
    <source>
        <dbReference type="Google" id="ProtNLM"/>
    </source>
</evidence>
<evidence type="ECO:0000313" key="2">
    <source>
        <dbReference type="Proteomes" id="UP000298787"/>
    </source>
</evidence>
<accession>A0A4U5V9N5</accession>
<dbReference type="EMBL" id="CM014093">
    <property type="protein sequence ID" value="TKS84201.1"/>
    <property type="molecule type" value="Genomic_DNA"/>
</dbReference>
<reference evidence="1 2" key="1">
    <citation type="submission" date="2019-01" db="EMBL/GenBank/DDBJ databases">
        <title>Genome Assembly of Collichthys lucidus.</title>
        <authorList>
            <person name="Cai M."/>
            <person name="Xiao S."/>
        </authorList>
    </citation>
    <scope>NUCLEOTIDE SEQUENCE [LARGE SCALE GENOMIC DNA]</scope>
    <source>
        <strain evidence="1">JT15FE1705JMU</strain>
        <tissue evidence="1">Muscle</tissue>
    </source>
</reference>
<dbReference type="AlphaFoldDB" id="A0A4U5V9N5"/>
<dbReference type="InterPro" id="IPR035983">
    <property type="entry name" value="Hect_E3_ubiquitin_ligase"/>
</dbReference>
<gene>
    <name evidence="1" type="ORF">D9C73_019031</name>
</gene>
<protein>
    <recommendedName>
        <fullName evidence="3">HECT domain-containing protein</fullName>
    </recommendedName>
</protein>
<dbReference type="SUPFAM" id="SSF56204">
    <property type="entry name" value="Hect, E3 ligase catalytic domain"/>
    <property type="match status" value="1"/>
</dbReference>